<protein>
    <recommendedName>
        <fullName evidence="3">PH domain-containing protein</fullName>
    </recommendedName>
</protein>
<organism evidence="1 2">
    <name type="scientific">Flemingia macrophylla</name>
    <dbReference type="NCBI Taxonomy" id="520843"/>
    <lineage>
        <taxon>Eukaryota</taxon>
        <taxon>Viridiplantae</taxon>
        <taxon>Streptophyta</taxon>
        <taxon>Embryophyta</taxon>
        <taxon>Tracheophyta</taxon>
        <taxon>Spermatophyta</taxon>
        <taxon>Magnoliopsida</taxon>
        <taxon>eudicotyledons</taxon>
        <taxon>Gunneridae</taxon>
        <taxon>Pentapetalae</taxon>
        <taxon>rosids</taxon>
        <taxon>fabids</taxon>
        <taxon>Fabales</taxon>
        <taxon>Fabaceae</taxon>
        <taxon>Papilionoideae</taxon>
        <taxon>50 kb inversion clade</taxon>
        <taxon>NPAAA clade</taxon>
        <taxon>indigoferoid/millettioid clade</taxon>
        <taxon>Phaseoleae</taxon>
        <taxon>Flemingia</taxon>
    </lineage>
</organism>
<sequence>MEVQSQNVVSEPKWVQRLQETLPARVCSIGSRLYLHQHEHALPNTGMPLILG</sequence>
<evidence type="ECO:0008006" key="3">
    <source>
        <dbReference type="Google" id="ProtNLM"/>
    </source>
</evidence>
<dbReference type="Proteomes" id="UP001603857">
    <property type="component" value="Unassembled WGS sequence"/>
</dbReference>
<comment type="caution">
    <text evidence="1">The sequence shown here is derived from an EMBL/GenBank/DDBJ whole genome shotgun (WGS) entry which is preliminary data.</text>
</comment>
<evidence type="ECO:0000313" key="1">
    <source>
        <dbReference type="EMBL" id="KAL2336915.1"/>
    </source>
</evidence>
<reference evidence="1 2" key="1">
    <citation type="submission" date="2024-08" db="EMBL/GenBank/DDBJ databases">
        <title>Insights into the chromosomal genome structure of Flemingia macrophylla.</title>
        <authorList>
            <person name="Ding Y."/>
            <person name="Zhao Y."/>
            <person name="Bi W."/>
            <person name="Wu M."/>
            <person name="Zhao G."/>
            <person name="Gong Y."/>
            <person name="Li W."/>
            <person name="Zhang P."/>
        </authorList>
    </citation>
    <scope>NUCLEOTIDE SEQUENCE [LARGE SCALE GENOMIC DNA]</scope>
    <source>
        <strain evidence="1">DYQJB</strain>
        <tissue evidence="1">Leaf</tissue>
    </source>
</reference>
<dbReference type="EMBL" id="JBGMDY010000004">
    <property type="protein sequence ID" value="KAL2336915.1"/>
    <property type="molecule type" value="Genomic_DNA"/>
</dbReference>
<dbReference type="AlphaFoldDB" id="A0ABD1MM73"/>
<evidence type="ECO:0000313" key="2">
    <source>
        <dbReference type="Proteomes" id="UP001603857"/>
    </source>
</evidence>
<accession>A0ABD1MM73</accession>
<name>A0ABD1MM73_9FABA</name>
<gene>
    <name evidence="1" type="ORF">Fmac_011361</name>
</gene>
<keyword evidence="2" id="KW-1185">Reference proteome</keyword>
<proteinExistence type="predicted"/>